<evidence type="ECO:0000259" key="6">
    <source>
        <dbReference type="PROSITE" id="PS50865"/>
    </source>
</evidence>
<dbReference type="SUPFAM" id="SSF48452">
    <property type="entry name" value="TPR-like"/>
    <property type="match status" value="1"/>
</dbReference>
<proteinExistence type="predicted"/>
<keyword evidence="2 4" id="KW-0863">Zinc-finger</keyword>
<dbReference type="SUPFAM" id="SSF82199">
    <property type="entry name" value="SET domain"/>
    <property type="match status" value="1"/>
</dbReference>
<feature type="domain" description="SET" evidence="5">
    <location>
        <begin position="169"/>
        <end position="438"/>
    </location>
</feature>
<name>A0ABM1YSE1_AEDAL</name>
<dbReference type="InterPro" id="IPR046341">
    <property type="entry name" value="SET_dom_sf"/>
</dbReference>
<dbReference type="Gene3D" id="6.10.140.2220">
    <property type="match status" value="1"/>
</dbReference>
<evidence type="ECO:0000256" key="2">
    <source>
        <dbReference type="ARBA" id="ARBA00022771"/>
    </source>
</evidence>
<reference evidence="8" key="1">
    <citation type="journal article" date="2015" name="Proc. Natl. Acad. Sci. U.S.A.">
        <title>Genome sequence of the Asian Tiger mosquito, Aedes albopictus, reveals insights into its biology, genetics, and evolution.</title>
        <authorList>
            <person name="Chen X.G."/>
            <person name="Jiang X."/>
            <person name="Gu J."/>
            <person name="Xu M."/>
            <person name="Wu Y."/>
            <person name="Deng Y."/>
            <person name="Zhang C."/>
            <person name="Bonizzoni M."/>
            <person name="Dermauw W."/>
            <person name="Vontas J."/>
            <person name="Armbruster P."/>
            <person name="Huang X."/>
            <person name="Yang Y."/>
            <person name="Zhang H."/>
            <person name="He W."/>
            <person name="Peng H."/>
            <person name="Liu Y."/>
            <person name="Wu K."/>
            <person name="Chen J."/>
            <person name="Lirakis M."/>
            <person name="Topalis P."/>
            <person name="Van Leeuwen T."/>
            <person name="Hall A.B."/>
            <person name="Jiang X."/>
            <person name="Thorpe C."/>
            <person name="Mueller R.L."/>
            <person name="Sun C."/>
            <person name="Waterhouse R.M."/>
            <person name="Yan G."/>
            <person name="Tu Z.J."/>
            <person name="Fang X."/>
            <person name="James A.A."/>
        </authorList>
    </citation>
    <scope>NUCLEOTIDE SEQUENCE [LARGE SCALE GENOMIC DNA]</scope>
    <source>
        <strain evidence="8">Foshan</strain>
    </source>
</reference>
<dbReference type="InterPro" id="IPR001214">
    <property type="entry name" value="SET_dom"/>
</dbReference>
<dbReference type="PROSITE" id="PS50865">
    <property type="entry name" value="ZF_MYND_2"/>
    <property type="match status" value="1"/>
</dbReference>
<dbReference type="Gene3D" id="1.10.220.160">
    <property type="match status" value="1"/>
</dbReference>
<dbReference type="InterPro" id="IPR002893">
    <property type="entry name" value="Znf_MYND"/>
</dbReference>
<accession>A0ABM1YSE1</accession>
<keyword evidence="1" id="KW-0479">Metal-binding</keyword>
<dbReference type="Pfam" id="PF01753">
    <property type="entry name" value="zf-MYND"/>
    <property type="match status" value="1"/>
</dbReference>
<dbReference type="PROSITE" id="PS01360">
    <property type="entry name" value="ZF_MYND_1"/>
    <property type="match status" value="1"/>
</dbReference>
<dbReference type="Gene3D" id="1.25.40.10">
    <property type="entry name" value="Tetratricopeptide repeat domain"/>
    <property type="match status" value="1"/>
</dbReference>
<evidence type="ECO:0000313" key="8">
    <source>
        <dbReference type="Proteomes" id="UP000069940"/>
    </source>
</evidence>
<keyword evidence="8" id="KW-1185">Reference proteome</keyword>
<dbReference type="InterPro" id="IPR011990">
    <property type="entry name" value="TPR-like_helical_dom_sf"/>
</dbReference>
<evidence type="ECO:0000259" key="5">
    <source>
        <dbReference type="PROSITE" id="PS50280"/>
    </source>
</evidence>
<dbReference type="PANTHER" id="PTHR47111:SF1">
    <property type="entry name" value="SET AND MYND DOMAIN-CONTAINING PROTEIN 4"/>
    <property type="match status" value="1"/>
</dbReference>
<evidence type="ECO:0000256" key="1">
    <source>
        <dbReference type="ARBA" id="ARBA00022723"/>
    </source>
</evidence>
<reference evidence="7" key="2">
    <citation type="submission" date="2025-05" db="UniProtKB">
        <authorList>
            <consortium name="EnsemblMetazoa"/>
        </authorList>
    </citation>
    <scope>IDENTIFICATION</scope>
    <source>
        <strain evidence="7">Foshan</strain>
    </source>
</reference>
<protein>
    <recommendedName>
        <fullName evidence="9">MYND-type domain-containing protein</fullName>
    </recommendedName>
</protein>
<organism evidence="7 8">
    <name type="scientific">Aedes albopictus</name>
    <name type="common">Asian tiger mosquito</name>
    <name type="synonym">Stegomyia albopicta</name>
    <dbReference type="NCBI Taxonomy" id="7160"/>
    <lineage>
        <taxon>Eukaryota</taxon>
        <taxon>Metazoa</taxon>
        <taxon>Ecdysozoa</taxon>
        <taxon>Arthropoda</taxon>
        <taxon>Hexapoda</taxon>
        <taxon>Insecta</taxon>
        <taxon>Pterygota</taxon>
        <taxon>Neoptera</taxon>
        <taxon>Endopterygota</taxon>
        <taxon>Diptera</taxon>
        <taxon>Nematocera</taxon>
        <taxon>Culicoidea</taxon>
        <taxon>Culicidae</taxon>
        <taxon>Culicinae</taxon>
        <taxon>Aedini</taxon>
        <taxon>Aedes</taxon>
        <taxon>Stegomyia</taxon>
    </lineage>
</organism>
<evidence type="ECO:0000256" key="4">
    <source>
        <dbReference type="PROSITE-ProRule" id="PRU00134"/>
    </source>
</evidence>
<dbReference type="GeneID" id="109399315"/>
<feature type="domain" description="MYND-type" evidence="6">
    <location>
        <begin position="214"/>
        <end position="254"/>
    </location>
</feature>
<keyword evidence="3" id="KW-0862">Zinc</keyword>
<dbReference type="CDD" id="cd20071">
    <property type="entry name" value="SET_SMYD"/>
    <property type="match status" value="1"/>
</dbReference>
<evidence type="ECO:0000256" key="3">
    <source>
        <dbReference type="ARBA" id="ARBA00022833"/>
    </source>
</evidence>
<dbReference type="PROSITE" id="PS50280">
    <property type="entry name" value="SET"/>
    <property type="match status" value="1"/>
</dbReference>
<sequence length="531" mass="60989">MIRPEVVQQLDCPLFGLATSWIITRQGKPADSLEQVWREFRRETWPFPTVRLLKDDQKARKLREQANEFYRKNSTGEMDRVLRMYNEAICWAREGSEEAGMGFGNRSAIYFKMGKYGRCLANVELAKANGYPEEKMEKLEERKRKCLEALDGKKEEVAGGKAEAEDVMGNLQLIETKECGRSLTSKKDLRVGDIAVMEQPSLVVVEPEAIYRRCNHCGSMNELDLIACRSCVSAMYCSEECREDAYNIYHKYECAVIEDLKILFRGPKPTRMFLLTLRLFWMALDVLIADREGFLKKYQENLKSYRDPLKVDLRKDLHLHVLASDEPDTSSDLTGKGVTQFVTVLMYKVAVEENEAVPVEVRKNNDCLLLGIIYKLVLLARGICDQSKDDLTCFYPLLQMINHSCAPNAERLVTAGLRSTILAKRPINTGEQVTICYFPNGSTDYKDKSKRKALHTEFECRCLGCTLDYPTLSAMKENANLRAQLDGIKSKTGDERLKLLEDFLQQNDDQFPQRELAEAWNLYKQERLKDF</sequence>
<dbReference type="PANTHER" id="PTHR47111">
    <property type="entry name" value="BCDNA.LD29892"/>
    <property type="match status" value="1"/>
</dbReference>
<dbReference type="RefSeq" id="XP_019527334.3">
    <property type="nucleotide sequence ID" value="XM_019671789.3"/>
</dbReference>
<dbReference type="SUPFAM" id="SSF144232">
    <property type="entry name" value="HIT/MYND zinc finger-like"/>
    <property type="match status" value="1"/>
</dbReference>
<dbReference type="EnsemblMetazoa" id="AALFPA23_011738.R16681">
    <property type="protein sequence ID" value="AALFPA23_011738.P16681"/>
    <property type="gene ID" value="AALFPA23_011738"/>
</dbReference>
<evidence type="ECO:0008006" key="9">
    <source>
        <dbReference type="Google" id="ProtNLM"/>
    </source>
</evidence>
<dbReference type="Proteomes" id="UP000069940">
    <property type="component" value="Unassembled WGS sequence"/>
</dbReference>
<dbReference type="Pfam" id="PF00856">
    <property type="entry name" value="SET"/>
    <property type="match status" value="1"/>
</dbReference>
<dbReference type="Gene3D" id="2.170.270.10">
    <property type="entry name" value="SET domain"/>
    <property type="match status" value="1"/>
</dbReference>
<evidence type="ECO:0000313" key="7">
    <source>
        <dbReference type="EnsemblMetazoa" id="AALFPA23_011738.P16681"/>
    </source>
</evidence>